<accession>A0ABT5UFB4</accession>
<proteinExistence type="predicted"/>
<dbReference type="Pfam" id="PF19267">
    <property type="entry name" value="CIS_spike_tip"/>
    <property type="match status" value="1"/>
</dbReference>
<evidence type="ECO:0000313" key="1">
    <source>
        <dbReference type="EMBL" id="MDE1465038.1"/>
    </source>
</evidence>
<protein>
    <submittedName>
        <fullName evidence="1">Uncharacterized protein</fullName>
    </submittedName>
</protein>
<dbReference type="EMBL" id="JAPMOU010000049">
    <property type="protein sequence ID" value="MDE1465038.1"/>
    <property type="molecule type" value="Genomic_DNA"/>
</dbReference>
<dbReference type="RefSeq" id="WP_274691349.1">
    <property type="nucleotide sequence ID" value="NZ_JAPMOU010000049.1"/>
</dbReference>
<name>A0ABT5UFB4_9GAMM</name>
<evidence type="ECO:0000313" key="2">
    <source>
        <dbReference type="Proteomes" id="UP001528823"/>
    </source>
</evidence>
<sequence>MFTKNHDVVLHEDHLQFTFPLTMMFAVKLPPAQIKACTQSTMFVDGKLVCVVGDEKKVSIACTYSIPSHPSPGEGTVTILSLDDNQNSSKTWIEKNQVILRGTTFQALLTPKPPGSKAKNPAIPLPSPLNEDPSPWQLGTGRFIANSRYVRFRSKA</sequence>
<organism evidence="1 2">
    <name type="scientific">Spartinivicinus poritis</name>
    <dbReference type="NCBI Taxonomy" id="2994640"/>
    <lineage>
        <taxon>Bacteria</taxon>
        <taxon>Pseudomonadati</taxon>
        <taxon>Pseudomonadota</taxon>
        <taxon>Gammaproteobacteria</taxon>
        <taxon>Oceanospirillales</taxon>
        <taxon>Zooshikellaceae</taxon>
        <taxon>Spartinivicinus</taxon>
    </lineage>
</organism>
<dbReference type="Proteomes" id="UP001528823">
    <property type="component" value="Unassembled WGS sequence"/>
</dbReference>
<keyword evidence="2" id="KW-1185">Reference proteome</keyword>
<dbReference type="InterPro" id="IPR045362">
    <property type="entry name" value="CIS_spike_tip"/>
</dbReference>
<gene>
    <name evidence="1" type="ORF">ORQ98_24040</name>
</gene>
<comment type="caution">
    <text evidence="1">The sequence shown here is derived from an EMBL/GenBank/DDBJ whole genome shotgun (WGS) entry which is preliminary data.</text>
</comment>
<reference evidence="1 2" key="1">
    <citation type="submission" date="2022-11" db="EMBL/GenBank/DDBJ databases">
        <title>Spartinivicinus poritis sp. nov., isolated from scleractinian coral Porites lutea.</title>
        <authorList>
            <person name="Zhang G."/>
            <person name="Cai L."/>
            <person name="Wei Q."/>
        </authorList>
    </citation>
    <scope>NUCLEOTIDE SEQUENCE [LARGE SCALE GENOMIC DNA]</scope>
    <source>
        <strain evidence="1 2">A2-2</strain>
    </source>
</reference>